<accession>A0ABW3I2R4</accession>
<evidence type="ECO:0000313" key="1">
    <source>
        <dbReference type="EMBL" id="MFD0963892.1"/>
    </source>
</evidence>
<dbReference type="EMBL" id="JBHTJM010000008">
    <property type="protein sequence ID" value="MFD0963892.1"/>
    <property type="molecule type" value="Genomic_DNA"/>
</dbReference>
<evidence type="ECO:0008006" key="3">
    <source>
        <dbReference type="Google" id="ProtNLM"/>
    </source>
</evidence>
<gene>
    <name evidence="1" type="ORF">ACFQ1O_07725</name>
</gene>
<evidence type="ECO:0000313" key="2">
    <source>
        <dbReference type="Proteomes" id="UP001596997"/>
    </source>
</evidence>
<protein>
    <recommendedName>
        <fullName evidence="3">DinB family protein</fullName>
    </recommendedName>
</protein>
<dbReference type="InterPro" id="IPR034660">
    <property type="entry name" value="DinB/YfiT-like"/>
</dbReference>
<reference evidence="2" key="1">
    <citation type="journal article" date="2019" name="Int. J. Syst. Evol. Microbiol.">
        <title>The Global Catalogue of Microorganisms (GCM) 10K type strain sequencing project: providing services to taxonomists for standard genome sequencing and annotation.</title>
        <authorList>
            <consortium name="The Broad Institute Genomics Platform"/>
            <consortium name="The Broad Institute Genome Sequencing Center for Infectious Disease"/>
            <person name="Wu L."/>
            <person name="Ma J."/>
        </authorList>
    </citation>
    <scope>NUCLEOTIDE SEQUENCE [LARGE SCALE GENOMIC DNA]</scope>
    <source>
        <strain evidence="2">CCUG 62114</strain>
    </source>
</reference>
<sequence length="61" mass="7294">MHKLAYNYIFQNAFDTFKVFETITYKSFGVVIEGHSKSIWQILNHIIIWQSFQINQITNNI</sequence>
<dbReference type="SUPFAM" id="SSF109854">
    <property type="entry name" value="DinB/YfiT-like putative metalloenzymes"/>
    <property type="match status" value="1"/>
</dbReference>
<name>A0ABW3I2R4_9FLAO</name>
<organism evidence="1 2">
    <name type="scientific">Pseudofulvibacter geojedonensis</name>
    <dbReference type="NCBI Taxonomy" id="1123758"/>
    <lineage>
        <taxon>Bacteria</taxon>
        <taxon>Pseudomonadati</taxon>
        <taxon>Bacteroidota</taxon>
        <taxon>Flavobacteriia</taxon>
        <taxon>Flavobacteriales</taxon>
        <taxon>Flavobacteriaceae</taxon>
        <taxon>Pseudofulvibacter</taxon>
    </lineage>
</organism>
<proteinExistence type="predicted"/>
<dbReference type="Proteomes" id="UP001596997">
    <property type="component" value="Unassembled WGS sequence"/>
</dbReference>
<dbReference type="RefSeq" id="WP_377715071.1">
    <property type="nucleotide sequence ID" value="NZ_JBHTJM010000008.1"/>
</dbReference>
<keyword evidence="2" id="KW-1185">Reference proteome</keyword>
<comment type="caution">
    <text evidence="1">The sequence shown here is derived from an EMBL/GenBank/DDBJ whole genome shotgun (WGS) entry which is preliminary data.</text>
</comment>